<feature type="region of interest" description="Disordered" evidence="7">
    <location>
        <begin position="1"/>
        <end position="27"/>
    </location>
</feature>
<dbReference type="SMART" id="SM00066">
    <property type="entry name" value="GAL4"/>
    <property type="match status" value="1"/>
</dbReference>
<dbReference type="InterPro" id="IPR007219">
    <property type="entry name" value="XnlR_reg_dom"/>
</dbReference>
<evidence type="ECO:0000256" key="6">
    <source>
        <dbReference type="ARBA" id="ARBA00023242"/>
    </source>
</evidence>
<dbReference type="GO" id="GO:0000981">
    <property type="term" value="F:DNA-binding transcription factor activity, RNA polymerase II-specific"/>
    <property type="evidence" value="ECO:0007669"/>
    <property type="project" value="InterPro"/>
</dbReference>
<keyword evidence="5" id="KW-0804">Transcription</keyword>
<sequence>MDSPQDSGSVDHQENQQAKSSGKTPVVRGARACTVCRAAKMKCVGAEDGSQPCQRCRRTGVECVFERHRRGRKPGSKLSEASKMLRRLEKGLNNAKLKSQTLESSSSSISPTDWRMQRGDNQTRSPGNYTSDLPPLNLPTQFEREDQPDRKVRPPTDEEDNESEGKTDGMFPADLIRRENQRNSFFKTILNPSHEAPTSLRSDRSNSTASSQAANPSVQTSLKDPVAAGILDESNAKVLFDLVFLRLNPFVNLFDPALHTPDYVRSKSPFLFTVLVMAGCKFFKPESFKPCQKLSYEFAFRAFAENWKSVEVVQAFACLTYWKEPEDTRTWIYIGLACRMAVELGLNRYVSPPPPNETELQLRERRNRERTYLVLFVHDRSLSMQTGRQWMLPEDDLVRHSATWHEEGGTPLRPEDVVVAAFVQLRRIAAETTDVFYLHKGIPGAAHTDVNKEVLLRNCNGKLTQWMDTWHHEMRRANGESFHMSFLSFFRLHVRLFLNSFGIQAAMSPSSRTTPSVQALSACYTSAKENLLIVSNDFASMSMLRYGQDSITVMTAYSAVFLLKLLRSSKTLAELHEGATNEIHTIISKTADAYEEASHLSVACKGAAYHARFLRELIAQDLFRSQQQKGWDDGHSRLAEGIRETALRRDSTLSATTPASQQPPPGVYPQQMIDDVQNASNVHHSFSYSISPTPSSITASSHETMQVDAVRSTPTQTSSTPAYSNGTYVQAQPTAQALQPPPPQPPAQSDDMRYWNNMFRELGFGEAVDQTYANGGQNTTGAPTPSSHHPTPPHSHHPGYGVGRGANNHQPYAYHHMHSNAPGYGLFSNFTPPPICCPSLQP</sequence>
<keyword evidence="6" id="KW-0539">Nucleus</keyword>
<dbReference type="CDD" id="cd00067">
    <property type="entry name" value="GAL4"/>
    <property type="match status" value="1"/>
</dbReference>
<name>A0AAD4LTI6_9AGAM</name>
<evidence type="ECO:0000313" key="10">
    <source>
        <dbReference type="Proteomes" id="UP001201163"/>
    </source>
</evidence>
<dbReference type="PANTHER" id="PTHR31845">
    <property type="entry name" value="FINGER DOMAIN PROTEIN, PUTATIVE-RELATED"/>
    <property type="match status" value="1"/>
</dbReference>
<dbReference type="SUPFAM" id="SSF57701">
    <property type="entry name" value="Zn2/Cys6 DNA-binding domain"/>
    <property type="match status" value="1"/>
</dbReference>
<reference evidence="9" key="1">
    <citation type="submission" date="2022-01" db="EMBL/GenBank/DDBJ databases">
        <title>Comparative genomics reveals a dynamic genome evolution in the ectomycorrhizal milk-cap (Lactarius) mushrooms.</title>
        <authorList>
            <consortium name="DOE Joint Genome Institute"/>
            <person name="Lebreton A."/>
            <person name="Tang N."/>
            <person name="Kuo A."/>
            <person name="LaButti K."/>
            <person name="Drula E."/>
            <person name="Barry K."/>
            <person name="Clum A."/>
            <person name="Lipzen A."/>
            <person name="Mousain D."/>
            <person name="Ng V."/>
            <person name="Wang R."/>
            <person name="Wang X."/>
            <person name="Dai Y."/>
            <person name="Henrissat B."/>
            <person name="Grigoriev I.V."/>
            <person name="Guerin-Laguette A."/>
            <person name="Yu F."/>
            <person name="Martin F.M."/>
        </authorList>
    </citation>
    <scope>NUCLEOTIDE SEQUENCE</scope>
    <source>
        <strain evidence="9">QP</strain>
    </source>
</reference>
<keyword evidence="10" id="KW-1185">Reference proteome</keyword>
<dbReference type="PANTHER" id="PTHR31845:SF19">
    <property type="entry name" value="TRANSCRIPTION FACTOR DOMAIN-CONTAINING PROTEIN"/>
    <property type="match status" value="1"/>
</dbReference>
<dbReference type="Pfam" id="PF04082">
    <property type="entry name" value="Fungal_trans"/>
    <property type="match status" value="1"/>
</dbReference>
<dbReference type="GO" id="GO:0008270">
    <property type="term" value="F:zinc ion binding"/>
    <property type="evidence" value="ECO:0007669"/>
    <property type="project" value="InterPro"/>
</dbReference>
<dbReference type="Pfam" id="PF00172">
    <property type="entry name" value="Zn_clus"/>
    <property type="match status" value="1"/>
</dbReference>
<dbReference type="SMART" id="SM00906">
    <property type="entry name" value="Fungal_trans"/>
    <property type="match status" value="1"/>
</dbReference>
<feature type="compositionally biased region" description="Polar residues" evidence="7">
    <location>
        <begin position="205"/>
        <end position="220"/>
    </location>
</feature>
<dbReference type="PROSITE" id="PS00463">
    <property type="entry name" value="ZN2_CY6_FUNGAL_1"/>
    <property type="match status" value="1"/>
</dbReference>
<keyword evidence="3" id="KW-0805">Transcription regulation</keyword>
<comment type="caution">
    <text evidence="9">The sequence shown here is derived from an EMBL/GenBank/DDBJ whole genome shotgun (WGS) entry which is preliminary data.</text>
</comment>
<dbReference type="AlphaFoldDB" id="A0AAD4LTI6"/>
<evidence type="ECO:0000256" key="3">
    <source>
        <dbReference type="ARBA" id="ARBA00023015"/>
    </source>
</evidence>
<dbReference type="GO" id="GO:0000976">
    <property type="term" value="F:transcription cis-regulatory region binding"/>
    <property type="evidence" value="ECO:0007669"/>
    <property type="project" value="TreeGrafter"/>
</dbReference>
<dbReference type="Proteomes" id="UP001201163">
    <property type="component" value="Unassembled WGS sequence"/>
</dbReference>
<feature type="region of interest" description="Disordered" evidence="7">
    <location>
        <begin position="648"/>
        <end position="670"/>
    </location>
</feature>
<feature type="region of interest" description="Disordered" evidence="7">
    <location>
        <begin position="188"/>
        <end position="220"/>
    </location>
</feature>
<proteinExistence type="predicted"/>
<evidence type="ECO:0000256" key="1">
    <source>
        <dbReference type="ARBA" id="ARBA00004123"/>
    </source>
</evidence>
<dbReference type="InterPro" id="IPR001138">
    <property type="entry name" value="Zn2Cys6_DnaBD"/>
</dbReference>
<keyword evidence="4" id="KW-0238">DNA-binding</keyword>
<dbReference type="CDD" id="cd12148">
    <property type="entry name" value="fungal_TF_MHR"/>
    <property type="match status" value="1"/>
</dbReference>
<dbReference type="PROSITE" id="PS50048">
    <property type="entry name" value="ZN2_CY6_FUNGAL_2"/>
    <property type="match status" value="1"/>
</dbReference>
<evidence type="ECO:0000256" key="5">
    <source>
        <dbReference type="ARBA" id="ARBA00023163"/>
    </source>
</evidence>
<evidence type="ECO:0000313" key="9">
    <source>
        <dbReference type="EMBL" id="KAH9001671.1"/>
    </source>
</evidence>
<dbReference type="GO" id="GO:0006351">
    <property type="term" value="P:DNA-templated transcription"/>
    <property type="evidence" value="ECO:0007669"/>
    <property type="project" value="InterPro"/>
</dbReference>
<organism evidence="9 10">
    <name type="scientific">Lactarius akahatsu</name>
    <dbReference type="NCBI Taxonomy" id="416441"/>
    <lineage>
        <taxon>Eukaryota</taxon>
        <taxon>Fungi</taxon>
        <taxon>Dikarya</taxon>
        <taxon>Basidiomycota</taxon>
        <taxon>Agaricomycotina</taxon>
        <taxon>Agaricomycetes</taxon>
        <taxon>Russulales</taxon>
        <taxon>Russulaceae</taxon>
        <taxon>Lactarius</taxon>
    </lineage>
</organism>
<evidence type="ECO:0000256" key="4">
    <source>
        <dbReference type="ARBA" id="ARBA00023125"/>
    </source>
</evidence>
<feature type="region of interest" description="Disordered" evidence="7">
    <location>
        <begin position="771"/>
        <end position="814"/>
    </location>
</feature>
<evidence type="ECO:0000256" key="2">
    <source>
        <dbReference type="ARBA" id="ARBA00022723"/>
    </source>
</evidence>
<feature type="compositionally biased region" description="Basic and acidic residues" evidence="7">
    <location>
        <begin position="142"/>
        <end position="156"/>
    </location>
</feature>
<feature type="compositionally biased region" description="Polar residues" evidence="7">
    <location>
        <begin position="119"/>
        <end position="131"/>
    </location>
</feature>
<evidence type="ECO:0000256" key="7">
    <source>
        <dbReference type="SAM" id="MobiDB-lite"/>
    </source>
</evidence>
<dbReference type="InterPro" id="IPR051089">
    <property type="entry name" value="prtT"/>
</dbReference>
<keyword evidence="2" id="KW-0479">Metal-binding</keyword>
<dbReference type="InterPro" id="IPR036864">
    <property type="entry name" value="Zn2-C6_fun-type_DNA-bd_sf"/>
</dbReference>
<gene>
    <name evidence="9" type="ORF">EDB92DRAFT_1932109</name>
</gene>
<dbReference type="EMBL" id="JAKELL010000001">
    <property type="protein sequence ID" value="KAH9001671.1"/>
    <property type="molecule type" value="Genomic_DNA"/>
</dbReference>
<accession>A0AAD4LTI6</accession>
<protein>
    <submittedName>
        <fullName evidence="9">Fungal-specific transcription factor domain-containing protein</fullName>
    </submittedName>
</protein>
<feature type="compositionally biased region" description="Polar residues" evidence="7">
    <location>
        <begin position="771"/>
        <end position="782"/>
    </location>
</feature>
<feature type="region of interest" description="Disordered" evidence="7">
    <location>
        <begin position="92"/>
        <end position="173"/>
    </location>
</feature>
<dbReference type="GO" id="GO:0005634">
    <property type="term" value="C:nucleus"/>
    <property type="evidence" value="ECO:0007669"/>
    <property type="project" value="UniProtKB-SubCell"/>
</dbReference>
<dbReference type="Gene3D" id="4.10.240.10">
    <property type="entry name" value="Zn(2)-C6 fungal-type DNA-binding domain"/>
    <property type="match status" value="1"/>
</dbReference>
<feature type="domain" description="Zn(2)-C6 fungal-type" evidence="8">
    <location>
        <begin position="32"/>
        <end position="65"/>
    </location>
</feature>
<evidence type="ECO:0000259" key="8">
    <source>
        <dbReference type="PROSITE" id="PS50048"/>
    </source>
</evidence>
<comment type="subcellular location">
    <subcellularLocation>
        <location evidence="1">Nucleus</location>
    </subcellularLocation>
</comment>